<dbReference type="AlphaFoldDB" id="A0A8X6Y1G9"/>
<reference evidence="1" key="1">
    <citation type="submission" date="2020-08" db="EMBL/GenBank/DDBJ databases">
        <title>Multicomponent nature underlies the extraordinary mechanical properties of spider dragline silk.</title>
        <authorList>
            <person name="Kono N."/>
            <person name="Nakamura H."/>
            <person name="Mori M."/>
            <person name="Yoshida Y."/>
            <person name="Ohtoshi R."/>
            <person name="Malay A.D."/>
            <person name="Moran D.A.P."/>
            <person name="Tomita M."/>
            <person name="Numata K."/>
            <person name="Arakawa K."/>
        </authorList>
    </citation>
    <scope>NUCLEOTIDE SEQUENCE</scope>
</reference>
<proteinExistence type="predicted"/>
<keyword evidence="2" id="KW-1185">Reference proteome</keyword>
<protein>
    <submittedName>
        <fullName evidence="1">Uncharacterized protein</fullName>
    </submittedName>
</protein>
<organism evidence="1 2">
    <name type="scientific">Trichonephila inaurata madagascariensis</name>
    <dbReference type="NCBI Taxonomy" id="2747483"/>
    <lineage>
        <taxon>Eukaryota</taxon>
        <taxon>Metazoa</taxon>
        <taxon>Ecdysozoa</taxon>
        <taxon>Arthropoda</taxon>
        <taxon>Chelicerata</taxon>
        <taxon>Arachnida</taxon>
        <taxon>Araneae</taxon>
        <taxon>Araneomorphae</taxon>
        <taxon>Entelegynae</taxon>
        <taxon>Araneoidea</taxon>
        <taxon>Nephilidae</taxon>
        <taxon>Trichonephila</taxon>
        <taxon>Trichonephila inaurata</taxon>
    </lineage>
</organism>
<accession>A0A8X6Y1G9</accession>
<evidence type="ECO:0000313" key="1">
    <source>
        <dbReference type="EMBL" id="GFY63938.1"/>
    </source>
</evidence>
<gene>
    <name evidence="1" type="ORF">TNIN_276651</name>
</gene>
<comment type="caution">
    <text evidence="1">The sequence shown here is derived from an EMBL/GenBank/DDBJ whole genome shotgun (WGS) entry which is preliminary data.</text>
</comment>
<name>A0A8X6Y1G9_9ARAC</name>
<sequence length="106" mass="11751">MNVQLANSDAMMDLVSVNYMSAMENTNALMDLMNWKIELVKLDRRVVRTVSPANTFACQPQPVLVAPASTDTTSLWTGDPAWVSAKLTNPLNPEIHCFPTWQITVA</sequence>
<evidence type="ECO:0000313" key="2">
    <source>
        <dbReference type="Proteomes" id="UP000886998"/>
    </source>
</evidence>
<dbReference type="Proteomes" id="UP000886998">
    <property type="component" value="Unassembled WGS sequence"/>
</dbReference>
<dbReference type="EMBL" id="BMAV01014986">
    <property type="protein sequence ID" value="GFY63938.1"/>
    <property type="molecule type" value="Genomic_DNA"/>
</dbReference>